<keyword evidence="2" id="KW-1185">Reference proteome</keyword>
<proteinExistence type="predicted"/>
<organism evidence="1 2">
    <name type="scientific">Hibiscus sabdariffa</name>
    <name type="common">roselle</name>
    <dbReference type="NCBI Taxonomy" id="183260"/>
    <lineage>
        <taxon>Eukaryota</taxon>
        <taxon>Viridiplantae</taxon>
        <taxon>Streptophyta</taxon>
        <taxon>Embryophyta</taxon>
        <taxon>Tracheophyta</taxon>
        <taxon>Spermatophyta</taxon>
        <taxon>Magnoliopsida</taxon>
        <taxon>eudicotyledons</taxon>
        <taxon>Gunneridae</taxon>
        <taxon>Pentapetalae</taxon>
        <taxon>rosids</taxon>
        <taxon>malvids</taxon>
        <taxon>Malvales</taxon>
        <taxon>Malvaceae</taxon>
        <taxon>Malvoideae</taxon>
        <taxon>Hibiscus</taxon>
    </lineage>
</organism>
<reference evidence="1 2" key="1">
    <citation type="journal article" date="2024" name="G3 (Bethesda)">
        <title>Genome assembly of Hibiscus sabdariffa L. provides insights into metabolisms of medicinal natural products.</title>
        <authorList>
            <person name="Kim T."/>
        </authorList>
    </citation>
    <scope>NUCLEOTIDE SEQUENCE [LARGE SCALE GENOMIC DNA]</scope>
    <source>
        <strain evidence="1">TK-2024</strain>
        <tissue evidence="1">Old leaves</tissue>
    </source>
</reference>
<dbReference type="Proteomes" id="UP001472677">
    <property type="component" value="Unassembled WGS sequence"/>
</dbReference>
<accession>A0ABR2APP7</accession>
<name>A0ABR2APP7_9ROSI</name>
<evidence type="ECO:0000313" key="1">
    <source>
        <dbReference type="EMBL" id="KAK8495508.1"/>
    </source>
</evidence>
<protein>
    <submittedName>
        <fullName evidence="1">Uncharacterized protein</fullName>
    </submittedName>
</protein>
<evidence type="ECO:0000313" key="2">
    <source>
        <dbReference type="Proteomes" id="UP001472677"/>
    </source>
</evidence>
<dbReference type="EMBL" id="JBBPBM010000426">
    <property type="protein sequence ID" value="KAK8495508.1"/>
    <property type="molecule type" value="Genomic_DNA"/>
</dbReference>
<gene>
    <name evidence="1" type="ORF">V6N12_046197</name>
</gene>
<sequence>MQIKRLLKKRVLLGLEQLHYSTLLNSKFVQQFLRKNIERKITKNRLELMTVGLFEVFWFKSDEEANVMEELRHAFVKPHRRDSCTFEMI</sequence>
<comment type="caution">
    <text evidence="1">The sequence shown here is derived from an EMBL/GenBank/DDBJ whole genome shotgun (WGS) entry which is preliminary data.</text>
</comment>